<keyword evidence="3" id="KW-1185">Reference proteome</keyword>
<evidence type="ECO:0000256" key="1">
    <source>
        <dbReference type="SAM" id="MobiDB-lite"/>
    </source>
</evidence>
<dbReference type="EMBL" id="JALLPB020000372">
    <property type="protein sequence ID" value="KAL3809816.1"/>
    <property type="molecule type" value="Genomic_DNA"/>
</dbReference>
<dbReference type="AlphaFoldDB" id="A0ABD3RH96"/>
<reference evidence="2 3" key="1">
    <citation type="submission" date="2024-10" db="EMBL/GenBank/DDBJ databases">
        <title>Updated reference genomes for cyclostephanoid diatoms.</title>
        <authorList>
            <person name="Roberts W.R."/>
            <person name="Alverson A.J."/>
        </authorList>
    </citation>
    <scope>NUCLEOTIDE SEQUENCE [LARGE SCALE GENOMIC DNA]</scope>
    <source>
        <strain evidence="2 3">AJA228-03</strain>
    </source>
</reference>
<name>A0ABD3RH96_9STRA</name>
<feature type="region of interest" description="Disordered" evidence="1">
    <location>
        <begin position="285"/>
        <end position="304"/>
    </location>
</feature>
<organism evidence="2 3">
    <name type="scientific">Cyclostephanos tholiformis</name>
    <dbReference type="NCBI Taxonomy" id="382380"/>
    <lineage>
        <taxon>Eukaryota</taxon>
        <taxon>Sar</taxon>
        <taxon>Stramenopiles</taxon>
        <taxon>Ochrophyta</taxon>
        <taxon>Bacillariophyta</taxon>
        <taxon>Coscinodiscophyceae</taxon>
        <taxon>Thalassiosirophycidae</taxon>
        <taxon>Stephanodiscales</taxon>
        <taxon>Stephanodiscaceae</taxon>
        <taxon>Cyclostephanos</taxon>
    </lineage>
</organism>
<protein>
    <submittedName>
        <fullName evidence="2">Uncharacterized protein</fullName>
    </submittedName>
</protein>
<dbReference type="Proteomes" id="UP001530377">
    <property type="component" value="Unassembled WGS sequence"/>
</dbReference>
<sequence>MGLDEAVLRNPRTNLRRTEVARNIGVGGLGNNSTYAHCRCGLENARAEYNCTSHAYGRFTLLIPHGGSRGVGRLWNDYNSMQKRRTSSSVTTTIVNGQPVTTYPEHVHVERAVFQLLRPSKQLRIEMEDALNKAMQNATAEKCARNESECELKDGGSTTTASPRVLALHPRVEPEMLRHRCASHMESNLTRVFEWCQHYPNFFDAKINDNDMTRIRQYKFDMVFMAVSKGQILERTNSADNIGIIANQNREAFLHAKEHGLFGGNGAGIPIFVLGTDSAGNVKFPSSTSMSSRDEVEGGNPSSPFVTPESLGVLELVASIINFFTAVRADVFLGVRGSSFSTDVFSVRYYQRNKLARLENYIIGRDGIQQLYGPPPPHSC</sequence>
<evidence type="ECO:0000313" key="3">
    <source>
        <dbReference type="Proteomes" id="UP001530377"/>
    </source>
</evidence>
<evidence type="ECO:0000313" key="2">
    <source>
        <dbReference type="EMBL" id="KAL3809816.1"/>
    </source>
</evidence>
<comment type="caution">
    <text evidence="2">The sequence shown here is derived from an EMBL/GenBank/DDBJ whole genome shotgun (WGS) entry which is preliminary data.</text>
</comment>
<proteinExistence type="predicted"/>
<gene>
    <name evidence="2" type="ORF">ACHAXA_002386</name>
</gene>
<accession>A0ABD3RH96</accession>